<dbReference type="PROSITE" id="PS51375">
    <property type="entry name" value="PPR"/>
    <property type="match status" value="4"/>
</dbReference>
<reference evidence="5" key="4">
    <citation type="submission" date="2025-08" db="UniProtKB">
        <authorList>
            <consortium name="Ensembl"/>
        </authorList>
    </citation>
    <scope>IDENTIFICATION</scope>
</reference>
<feature type="signal peptide" evidence="3">
    <location>
        <begin position="1"/>
        <end position="28"/>
    </location>
</feature>
<dbReference type="GeneTree" id="ENSGT00960000186682"/>
<name>A0A4W4EVC2_ELEEL</name>
<sequence>MALSFRPAFLSGRLLLSSVLSLSPCSSAWPCSGTRYYGTPAEQKVVARDEPSLGVRNKQSHQFDWALAKLDSSVRRTGRVTKSLLQRIFHDICRTGYPSGNQALLLLRSCGSLLPELPLAERTEFAHHIWGKLLELGAAYDVSHYNALLKVYLQNEFKFSPTEFLAKMEAANVQPNRVTYQRLIAAYCQVGDIEGASKVLGFMKSKDLPITEAVFNSLVTGHSRAGDMESAVNILSVMRGTGIDPGPDTYLALLVAYAEKGDMDKIKETLNQVENTDISLMDRDLMQVVFTLTVAGHQQHVPEVLEHLPFSFSGHESTAFMLLKTFPSVQADSQNSNGPDVGNFFLRHCVNTNKVRLLSPEELVGFCKGLMDSNLHAAPMQFTLYCALEAKKMAPAIEVMKTMKEEGLPIRPHYFWPLLAQHKRDQNTAGTLEVLKAMQELSTEPDIDTYCNYVLRTFPSVDSARTALAVLGCMWLCVLASFVSAEVRAEAAEGNLARLFAFSYFLLVHVCTGNLVPPRPENMAYFLYHLFDGMSETEVQAKEEVLREYLQQLHKKGICIPVNIYRGIRNILDSHHVPELIKVPLLCNCYTELNQEVSRVTLERKLEELKAQGSSGDSAGAALIFKRLISAVCAEENLPRALELKAEHEDKMSPSCYALLINLCCRHDNPEEALNLKRELARMDSEATLDVNKYMSLLRVLSKHNRLEEAVDILKEMKEKDVVVKDTAVVLLFHTFSAVALRGDVAALRRLQDTTFALGLAKPTSNLCSPMKARWMNSCICKTVGAPMDFVSQQRGEMTVLYDLFFAFLQTGRYREARKIIETPGLRAKPGRLQWYAEKCIGSNQMEALETMVDLTAKLFECDRDEMYHYLLCLCKDTNDWSKAEAVWTKMQEENVIPRERTLRLLADIFKTNNQEVPFEVPEVKQPSSVTAFSSVAYAVLYTSRSSAEAYNVLKEAERLGKALVPACYDALIKALLSSGSMEDAMAVKDIKQTCLSLSFPDALASLKTMLQMDQVPSQLALTRLVQGLGNHGDIKGIQEVASLIKSLSPSLNMSSMLFVNNMALAHIKNGDLERALEDLESLYTQTADHSQQSIAFVFRKVVEAHNDEAFDKLRTMAERLCHQFASYKPATDLFLQCLDTGRVEEARQLLQVASLRQRLRPFSISRGIAKIKNLLELIPDFAEKELVYAYMMKCHAMDKNLEAAKALYRRMQAEGLQMNELSLKRLAQLYKKAGEPVPFEEPPETFKFYADKLKASTLPSPEDD</sequence>
<dbReference type="Gene3D" id="1.25.40.10">
    <property type="entry name" value="Tetratricopeptide repeat domain"/>
    <property type="match status" value="4"/>
</dbReference>
<dbReference type="InterPro" id="IPR002885">
    <property type="entry name" value="PPR_rpt"/>
</dbReference>
<keyword evidence="6" id="KW-1185">Reference proteome</keyword>
<feature type="repeat" description="PPR" evidence="2">
    <location>
        <begin position="211"/>
        <end position="245"/>
    </location>
</feature>
<feature type="repeat" description="PPR" evidence="2">
    <location>
        <begin position="690"/>
        <end position="724"/>
    </location>
</feature>
<evidence type="ECO:0000259" key="4">
    <source>
        <dbReference type="Pfam" id="PF17177"/>
    </source>
</evidence>
<evidence type="ECO:0000256" key="1">
    <source>
        <dbReference type="ARBA" id="ARBA00022737"/>
    </source>
</evidence>
<gene>
    <name evidence="5" type="primary">LRPPRC</name>
</gene>
<evidence type="ECO:0000313" key="5">
    <source>
        <dbReference type="Ensembl" id="ENSEEEP00000015249.2"/>
    </source>
</evidence>
<dbReference type="InterPro" id="IPR033443">
    <property type="entry name" value="PROP1-like_PPR_dom"/>
</dbReference>
<evidence type="ECO:0000313" key="6">
    <source>
        <dbReference type="Proteomes" id="UP000314983"/>
    </source>
</evidence>
<dbReference type="InterPro" id="IPR033490">
    <property type="entry name" value="LRP130"/>
</dbReference>
<dbReference type="PANTHER" id="PTHR46669">
    <property type="entry name" value="LEUCINE-RICH PPR MOTIF-CONTAINING PROTEIN, MITOCHONDRIAL"/>
    <property type="match status" value="1"/>
</dbReference>
<reference evidence="5" key="5">
    <citation type="submission" date="2025-09" db="UniProtKB">
        <authorList>
            <consortium name="Ensembl"/>
        </authorList>
    </citation>
    <scope>IDENTIFICATION</scope>
</reference>
<organism evidence="5 6">
    <name type="scientific">Electrophorus electricus</name>
    <name type="common">Electric eel</name>
    <name type="synonym">Gymnotus electricus</name>
    <dbReference type="NCBI Taxonomy" id="8005"/>
    <lineage>
        <taxon>Eukaryota</taxon>
        <taxon>Metazoa</taxon>
        <taxon>Chordata</taxon>
        <taxon>Craniata</taxon>
        <taxon>Vertebrata</taxon>
        <taxon>Euteleostomi</taxon>
        <taxon>Actinopterygii</taxon>
        <taxon>Neopterygii</taxon>
        <taxon>Teleostei</taxon>
        <taxon>Ostariophysi</taxon>
        <taxon>Gymnotiformes</taxon>
        <taxon>Gymnotoidei</taxon>
        <taxon>Gymnotidae</taxon>
        <taxon>Electrophorus</taxon>
    </lineage>
</organism>
<evidence type="ECO:0000256" key="3">
    <source>
        <dbReference type="SAM" id="SignalP"/>
    </source>
</evidence>
<dbReference type="GO" id="GO:0005634">
    <property type="term" value="C:nucleus"/>
    <property type="evidence" value="ECO:0007669"/>
    <property type="project" value="TreeGrafter"/>
</dbReference>
<accession>A0A4W4EVC2</accession>
<reference evidence="6" key="2">
    <citation type="journal article" date="2017" name="Sci. Adv.">
        <title>A tail of two voltages: Proteomic comparison of the three electric organs of the electric eel.</title>
        <authorList>
            <person name="Traeger L.L."/>
            <person name="Sabat G."/>
            <person name="Barrett-Wilt G.A."/>
            <person name="Wells G.B."/>
            <person name="Sussman M.R."/>
        </authorList>
    </citation>
    <scope>NUCLEOTIDE SEQUENCE [LARGE SCALE GENOMIC DNA]</scope>
</reference>
<keyword evidence="1" id="KW-0677">Repeat</keyword>
<protein>
    <recommendedName>
        <fullName evidence="4">PROP1-like PPR domain-containing protein</fullName>
    </recommendedName>
</protein>
<feature type="repeat" description="PPR" evidence="2">
    <location>
        <begin position="176"/>
        <end position="210"/>
    </location>
</feature>
<dbReference type="NCBIfam" id="TIGR00756">
    <property type="entry name" value="PPR"/>
    <property type="match status" value="3"/>
</dbReference>
<feature type="repeat" description="PPR" evidence="2">
    <location>
        <begin position="653"/>
        <end position="687"/>
    </location>
</feature>
<dbReference type="Pfam" id="PF17177">
    <property type="entry name" value="PPR_long"/>
    <property type="match status" value="1"/>
</dbReference>
<dbReference type="PANTHER" id="PTHR46669:SF1">
    <property type="entry name" value="LEUCINE-RICH PPR MOTIF-CONTAINING PROTEIN, MITOCHONDRIAL"/>
    <property type="match status" value="1"/>
</dbReference>
<proteinExistence type="predicted"/>
<dbReference type="GO" id="GO:0005739">
    <property type="term" value="C:mitochondrion"/>
    <property type="evidence" value="ECO:0007669"/>
    <property type="project" value="TreeGrafter"/>
</dbReference>
<reference evidence="6" key="1">
    <citation type="journal article" date="2014" name="Science">
        <title>Nonhuman genetics. Genomic basis for the convergent evolution of electric organs.</title>
        <authorList>
            <person name="Gallant J.R."/>
            <person name="Traeger L.L."/>
            <person name="Volkening J.D."/>
            <person name="Moffett H."/>
            <person name="Chen P.H."/>
            <person name="Novina C.D."/>
            <person name="Phillips G.N.Jr."/>
            <person name="Anand R."/>
            <person name="Wells G.B."/>
            <person name="Pinch M."/>
            <person name="Guth R."/>
            <person name="Unguez G.A."/>
            <person name="Albert J.S."/>
            <person name="Zakon H.H."/>
            <person name="Samanta M.P."/>
            <person name="Sussman M.R."/>
        </authorList>
    </citation>
    <scope>NUCLEOTIDE SEQUENCE [LARGE SCALE GENOMIC DNA]</scope>
</reference>
<feature type="chain" id="PRO_5044285736" description="PROP1-like PPR domain-containing protein" evidence="3">
    <location>
        <begin position="29"/>
        <end position="1265"/>
    </location>
</feature>
<dbReference type="GO" id="GO:0070129">
    <property type="term" value="P:regulation of mitochondrial translation"/>
    <property type="evidence" value="ECO:0007669"/>
    <property type="project" value="TreeGrafter"/>
</dbReference>
<dbReference type="Ensembl" id="ENSEEET00000015428.2">
    <property type="protein sequence ID" value="ENSEEEP00000015249.2"/>
    <property type="gene ID" value="ENSEEEG00000007376.2"/>
</dbReference>
<dbReference type="Proteomes" id="UP000314983">
    <property type="component" value="Chromosome 11"/>
</dbReference>
<feature type="domain" description="PROP1-like PPR" evidence="4">
    <location>
        <begin position="203"/>
        <end position="313"/>
    </location>
</feature>
<dbReference type="Pfam" id="PF01535">
    <property type="entry name" value="PPR"/>
    <property type="match status" value="3"/>
</dbReference>
<keyword evidence="3" id="KW-0732">Signal</keyword>
<dbReference type="GO" id="GO:0003730">
    <property type="term" value="F:mRNA 3'-UTR binding"/>
    <property type="evidence" value="ECO:0007669"/>
    <property type="project" value="TreeGrafter"/>
</dbReference>
<evidence type="ECO:0000256" key="2">
    <source>
        <dbReference type="PROSITE-ProRule" id="PRU00708"/>
    </source>
</evidence>
<dbReference type="InterPro" id="IPR011990">
    <property type="entry name" value="TPR-like_helical_dom_sf"/>
</dbReference>
<dbReference type="AlphaFoldDB" id="A0A4W4EVC2"/>
<reference evidence="5" key="3">
    <citation type="submission" date="2020-05" db="EMBL/GenBank/DDBJ databases">
        <title>Electrophorus electricus (electric eel) genome, fEleEle1, primary haplotype.</title>
        <authorList>
            <person name="Myers G."/>
            <person name="Meyer A."/>
            <person name="Fedrigo O."/>
            <person name="Formenti G."/>
            <person name="Rhie A."/>
            <person name="Tracey A."/>
            <person name="Sims Y."/>
            <person name="Jarvis E.D."/>
        </authorList>
    </citation>
    <scope>NUCLEOTIDE SEQUENCE [LARGE SCALE GENOMIC DNA]</scope>
</reference>